<dbReference type="Proteomes" id="UP000827092">
    <property type="component" value="Unassembled WGS sequence"/>
</dbReference>
<dbReference type="AlphaFoldDB" id="A0AAV6VLP6"/>
<evidence type="ECO:0000313" key="2">
    <source>
        <dbReference type="Proteomes" id="UP000827092"/>
    </source>
</evidence>
<proteinExistence type="predicted"/>
<organism evidence="1 2">
    <name type="scientific">Oedothorax gibbosus</name>
    <dbReference type="NCBI Taxonomy" id="931172"/>
    <lineage>
        <taxon>Eukaryota</taxon>
        <taxon>Metazoa</taxon>
        <taxon>Ecdysozoa</taxon>
        <taxon>Arthropoda</taxon>
        <taxon>Chelicerata</taxon>
        <taxon>Arachnida</taxon>
        <taxon>Araneae</taxon>
        <taxon>Araneomorphae</taxon>
        <taxon>Entelegynae</taxon>
        <taxon>Araneoidea</taxon>
        <taxon>Linyphiidae</taxon>
        <taxon>Erigoninae</taxon>
        <taxon>Oedothorax</taxon>
    </lineage>
</organism>
<comment type="caution">
    <text evidence="1">The sequence shown here is derived from an EMBL/GenBank/DDBJ whole genome shotgun (WGS) entry which is preliminary data.</text>
</comment>
<reference evidence="1 2" key="1">
    <citation type="journal article" date="2022" name="Nat. Ecol. Evol.">
        <title>A masculinizing supergene underlies an exaggerated male reproductive morph in a spider.</title>
        <authorList>
            <person name="Hendrickx F."/>
            <person name="De Corte Z."/>
            <person name="Sonet G."/>
            <person name="Van Belleghem S.M."/>
            <person name="Kostlbacher S."/>
            <person name="Vangestel C."/>
        </authorList>
    </citation>
    <scope>NUCLEOTIDE SEQUENCE [LARGE SCALE GENOMIC DNA]</scope>
    <source>
        <strain evidence="1">W744_W776</strain>
    </source>
</reference>
<name>A0AAV6VLP6_9ARAC</name>
<evidence type="ECO:0000313" key="1">
    <source>
        <dbReference type="EMBL" id="KAG8197564.1"/>
    </source>
</evidence>
<gene>
    <name evidence="1" type="ORF">JTE90_021295</name>
</gene>
<accession>A0AAV6VLP6</accession>
<protein>
    <submittedName>
        <fullName evidence="1">Uncharacterized protein</fullName>
    </submittedName>
</protein>
<sequence>MLLEHSNYQSYYQLSPNWPIITPHYEEHGQLTKSKEAKEAATYENPKALFDVLRELELKTKLRRTSKLDVPTQGTLSTDFL</sequence>
<dbReference type="EMBL" id="JAFNEN010000053">
    <property type="protein sequence ID" value="KAG8197564.1"/>
    <property type="molecule type" value="Genomic_DNA"/>
</dbReference>
<keyword evidence="2" id="KW-1185">Reference proteome</keyword>